<evidence type="ECO:0000313" key="12">
    <source>
        <dbReference type="Proteomes" id="UP001216139"/>
    </source>
</evidence>
<dbReference type="SMART" id="SM00471">
    <property type="entry name" value="HDc"/>
    <property type="match status" value="1"/>
</dbReference>
<evidence type="ECO:0000256" key="8">
    <source>
        <dbReference type="SAM" id="MobiDB-lite"/>
    </source>
</evidence>
<organism evidence="11 12">
    <name type="scientific">Mucilaginibacter jinjuensis</name>
    <dbReference type="NCBI Taxonomy" id="1176721"/>
    <lineage>
        <taxon>Bacteria</taxon>
        <taxon>Pseudomonadati</taxon>
        <taxon>Bacteroidota</taxon>
        <taxon>Sphingobacteriia</taxon>
        <taxon>Sphingobacteriales</taxon>
        <taxon>Sphingobacteriaceae</taxon>
        <taxon>Mucilaginibacter</taxon>
    </lineage>
</organism>
<feature type="region of interest" description="Disordered" evidence="8">
    <location>
        <begin position="203"/>
        <end position="233"/>
    </location>
</feature>
<accession>A0ABY7TFR5</accession>
<evidence type="ECO:0000256" key="1">
    <source>
        <dbReference type="ARBA" id="ARBA00004236"/>
    </source>
</evidence>
<evidence type="ECO:0000256" key="3">
    <source>
        <dbReference type="ARBA" id="ARBA00022692"/>
    </source>
</evidence>
<evidence type="ECO:0000256" key="5">
    <source>
        <dbReference type="ARBA" id="ARBA00022989"/>
    </source>
</evidence>
<evidence type="ECO:0000313" key="11">
    <source>
        <dbReference type="EMBL" id="WCT14573.1"/>
    </source>
</evidence>
<keyword evidence="7 9" id="KW-0472">Membrane</keyword>
<feature type="transmembrane region" description="Helical" evidence="9">
    <location>
        <begin position="255"/>
        <end position="274"/>
    </location>
</feature>
<dbReference type="InterPro" id="IPR006674">
    <property type="entry name" value="HD_domain"/>
</dbReference>
<dbReference type="InterPro" id="IPR043760">
    <property type="entry name" value="PycTM_dom"/>
</dbReference>
<name>A0ABY7TFR5_9SPHI</name>
<feature type="domain" description="HD/PDEase" evidence="10">
    <location>
        <begin position="26"/>
        <end position="140"/>
    </location>
</feature>
<dbReference type="InterPro" id="IPR003607">
    <property type="entry name" value="HD/PDEase_dom"/>
</dbReference>
<dbReference type="Pfam" id="PF01966">
    <property type="entry name" value="HD"/>
    <property type="match status" value="1"/>
</dbReference>
<feature type="compositionally biased region" description="Basic and acidic residues" evidence="8">
    <location>
        <begin position="203"/>
        <end position="219"/>
    </location>
</feature>
<keyword evidence="4" id="KW-0547">Nucleotide-binding</keyword>
<keyword evidence="2" id="KW-1003">Cell membrane</keyword>
<feature type="transmembrane region" description="Helical" evidence="9">
    <location>
        <begin position="378"/>
        <end position="400"/>
    </location>
</feature>
<dbReference type="CDD" id="cd00077">
    <property type="entry name" value="HDc"/>
    <property type="match status" value="1"/>
</dbReference>
<evidence type="ECO:0000256" key="7">
    <source>
        <dbReference type="ARBA" id="ARBA00023136"/>
    </source>
</evidence>
<feature type="transmembrane region" description="Helical" evidence="9">
    <location>
        <begin position="280"/>
        <end position="304"/>
    </location>
</feature>
<evidence type="ECO:0000256" key="6">
    <source>
        <dbReference type="ARBA" id="ARBA00023118"/>
    </source>
</evidence>
<evidence type="ECO:0000256" key="9">
    <source>
        <dbReference type="SAM" id="Phobius"/>
    </source>
</evidence>
<comment type="subcellular location">
    <subcellularLocation>
        <location evidence="1">Cell membrane</location>
    </subcellularLocation>
</comment>
<gene>
    <name evidence="11" type="ORF">PQO05_11570</name>
</gene>
<evidence type="ECO:0000256" key="2">
    <source>
        <dbReference type="ARBA" id="ARBA00022475"/>
    </source>
</evidence>
<reference evidence="11 12" key="1">
    <citation type="submission" date="2023-02" db="EMBL/GenBank/DDBJ databases">
        <title>Genome sequence of Mucilaginibacter jinjuensis strain KACC 16571.</title>
        <authorList>
            <person name="Kim S."/>
            <person name="Heo J."/>
            <person name="Kwon S.-W."/>
        </authorList>
    </citation>
    <scope>NUCLEOTIDE SEQUENCE [LARGE SCALE GENOMIC DNA]</scope>
    <source>
        <strain evidence="11 12">KACC 16571</strain>
    </source>
</reference>
<sequence>MNYQKLTDKIAKHVADYYEEHPHPELLYHNFDHTKYVVKAALKIAEYYQLNNEDLFVLTAAAWFHDTGYMVNQLDHEASGAKLAEEYLEKHDVEAGVIDKVVATIMATAMPQNPVTLLEQIMCDADLYHLSKKSFMEKSEELRKEMEALNHKEITKELWWPGTVAFMERHQYTSDYGKRVLEPKKEENLALLKAEIETNHHHTDYEQLEKDVAEDEPKKEKKKDKKDRPEKGIETMFRITSSNNQRLSDMADKKAHILITVNSIILSAIISLVLRRLDENGYLIMPTFILLAVSLTSMTFSILATRPTIPHGTFEQKDLDDKTVNLLFFGNFYRMPMDQYKHGMQLVMDDKEFLYGSLIKDVYSQGAVLGRKYFLLRWAYNVFMFGLIVAVIAFIITSVIHTNSNSAN</sequence>
<protein>
    <submittedName>
        <fullName evidence="11">DUF5706 domain-containing protein</fullName>
    </submittedName>
</protein>
<dbReference type="Pfam" id="PF18967">
    <property type="entry name" value="PycTM"/>
    <property type="match status" value="1"/>
</dbReference>
<evidence type="ECO:0000256" key="4">
    <source>
        <dbReference type="ARBA" id="ARBA00022741"/>
    </source>
</evidence>
<dbReference type="SUPFAM" id="SSF109604">
    <property type="entry name" value="HD-domain/PDEase-like"/>
    <property type="match status" value="1"/>
</dbReference>
<dbReference type="RefSeq" id="WP_273633070.1">
    <property type="nucleotide sequence ID" value="NZ_CP117167.1"/>
</dbReference>
<keyword evidence="3 9" id="KW-0812">Transmembrane</keyword>
<proteinExistence type="predicted"/>
<dbReference type="Gene3D" id="1.10.3210.10">
    <property type="entry name" value="Hypothetical protein af1432"/>
    <property type="match status" value="1"/>
</dbReference>
<keyword evidence="5 9" id="KW-1133">Transmembrane helix</keyword>
<keyword evidence="12" id="KW-1185">Reference proteome</keyword>
<keyword evidence="6" id="KW-0051">Antiviral defense</keyword>
<evidence type="ECO:0000259" key="10">
    <source>
        <dbReference type="SMART" id="SM00471"/>
    </source>
</evidence>
<dbReference type="EMBL" id="CP117167">
    <property type="protein sequence ID" value="WCT14573.1"/>
    <property type="molecule type" value="Genomic_DNA"/>
</dbReference>
<dbReference type="Proteomes" id="UP001216139">
    <property type="component" value="Chromosome"/>
</dbReference>